<gene>
    <name evidence="1" type="ORF">HZY91_05190</name>
</gene>
<evidence type="ECO:0000313" key="1">
    <source>
        <dbReference type="EMBL" id="MBG9986286.1"/>
    </source>
</evidence>
<accession>A0ABS0LQ62</accession>
<comment type="caution">
    <text evidence="1">The sequence shown here is derived from an EMBL/GenBank/DDBJ whole genome shotgun (WGS) entry which is preliminary data.</text>
</comment>
<evidence type="ECO:0008006" key="3">
    <source>
        <dbReference type="Google" id="ProtNLM"/>
    </source>
</evidence>
<evidence type="ECO:0000313" key="2">
    <source>
        <dbReference type="Proteomes" id="UP000721415"/>
    </source>
</evidence>
<keyword evidence="2" id="KW-1185">Reference proteome</keyword>
<organism evidence="1 2">
    <name type="scientific">Facklamia lactis</name>
    <dbReference type="NCBI Taxonomy" id="2749967"/>
    <lineage>
        <taxon>Bacteria</taxon>
        <taxon>Bacillati</taxon>
        <taxon>Bacillota</taxon>
        <taxon>Bacilli</taxon>
        <taxon>Lactobacillales</taxon>
        <taxon>Aerococcaceae</taxon>
        <taxon>Facklamia</taxon>
    </lineage>
</organism>
<sequence length="265" mass="32018">MKESLFGRVFLMPGRSLLEQDIKQIRQRMLQWVFEYDELRYKDVVFLENQFYLHLGEDHLALLEKHYQAEYLRRLIKDVEVNQYLDIDESKRKLDRQFKTYQVKIQEEKKKIDEAITWSYEPEIPIEDSRLMRKYYRKAVEALHPALHPLQSQTQKQLFQTAVSAYKRNDLSILEMVYDNLQEEYVQERRYSLAEMVDLRYALLAASYEVQLEIAKVRSDCPYAIRYHILVEEHCERIRQGMRAKVERLEAKILVLESKLRDLTS</sequence>
<dbReference type="RefSeq" id="WP_197115188.1">
    <property type="nucleotide sequence ID" value="NZ_JACBXQ010000002.1"/>
</dbReference>
<protein>
    <recommendedName>
        <fullName evidence="3">J domain-containing protein</fullName>
    </recommendedName>
</protein>
<proteinExistence type="predicted"/>
<dbReference type="Proteomes" id="UP000721415">
    <property type="component" value="Unassembled WGS sequence"/>
</dbReference>
<name>A0ABS0LQ62_9LACT</name>
<reference evidence="1 2" key="1">
    <citation type="submission" date="2020-07" db="EMBL/GenBank/DDBJ databases">
        <title>Facklamia lactis sp. nov., isolated from raw milk.</title>
        <authorList>
            <person name="Doll E.V."/>
            <person name="Huptas C."/>
            <person name="Staib L."/>
            <person name="Wenning M."/>
            <person name="Scherer S."/>
        </authorList>
    </citation>
    <scope>NUCLEOTIDE SEQUENCE [LARGE SCALE GENOMIC DNA]</scope>
    <source>
        <strain evidence="1 2">DSM 111018</strain>
    </source>
</reference>
<dbReference type="EMBL" id="JACBXQ010000002">
    <property type="protein sequence ID" value="MBG9986286.1"/>
    <property type="molecule type" value="Genomic_DNA"/>
</dbReference>